<keyword evidence="3 7" id="KW-0813">Transport</keyword>
<feature type="transmembrane region" description="Helical" evidence="8">
    <location>
        <begin position="288"/>
        <end position="311"/>
    </location>
</feature>
<evidence type="ECO:0000256" key="7">
    <source>
        <dbReference type="RuleBase" id="RU003346"/>
    </source>
</evidence>
<dbReference type="GO" id="GO:0005886">
    <property type="term" value="C:plasma membrane"/>
    <property type="evidence" value="ECO:0007669"/>
    <property type="project" value="UniProtKB-SubCell"/>
</dbReference>
<dbReference type="InterPro" id="IPR005829">
    <property type="entry name" value="Sugar_transporter_CS"/>
</dbReference>
<feature type="transmembrane region" description="Helical" evidence="8">
    <location>
        <begin position="107"/>
        <end position="129"/>
    </location>
</feature>
<dbReference type="PROSITE" id="PS00216">
    <property type="entry name" value="SUGAR_TRANSPORT_1"/>
    <property type="match status" value="1"/>
</dbReference>
<feature type="transmembrane region" description="Helical" evidence="8">
    <location>
        <begin position="141"/>
        <end position="162"/>
    </location>
</feature>
<evidence type="ECO:0000256" key="3">
    <source>
        <dbReference type="ARBA" id="ARBA00022448"/>
    </source>
</evidence>
<dbReference type="SUPFAM" id="SSF103473">
    <property type="entry name" value="MFS general substrate transporter"/>
    <property type="match status" value="1"/>
</dbReference>
<evidence type="ECO:0000256" key="5">
    <source>
        <dbReference type="ARBA" id="ARBA00022989"/>
    </source>
</evidence>
<evidence type="ECO:0000313" key="11">
    <source>
        <dbReference type="Proteomes" id="UP000093592"/>
    </source>
</evidence>
<sequence>MGRVNQAQLSRRALLVGVTAASVGLICGYDLSNIAGALLYITDGFHLSTHQQELVTTAVVIGQIIGAIGGGPLANAAGRKKSLTLATAAYAVLAVLGAMAPSMPLLLVARLLLGLTIGLSMVVAPVFVAESTPAAVRGSMLVAYQVATVVGIILGYVAAYLLSGSQSWRLMLGLAALPAVLAMLLLHRLPDTARWYMLKGRIADARRALQRVEPDRDVEQELAEIGRALREEREETGGVIAEMVRRPYLRATVFLVGLGFFIQITGVNAIICYGPRLFEAMGFRGSFALLLLPALVQVAALAAVVVSLLLVDRLGRRPILLVGIATMIVADLLLIVVFTVGSDSYDALTVFGFIGVLIFMIGFTFGFGALVSVYAGESMPSRLRSLGSSAMLTADLVANAIVAGAFLSMLSSLGGAGTFAVFGAFALASFVFVYRFAPETKGRQLEDIRHFWENGGRWPEELPITAPHTPSWL</sequence>
<dbReference type="PROSITE" id="PS00217">
    <property type="entry name" value="SUGAR_TRANSPORT_2"/>
    <property type="match status" value="1"/>
</dbReference>
<dbReference type="PRINTS" id="PR00171">
    <property type="entry name" value="SUGRTRNSPORT"/>
</dbReference>
<proteinExistence type="inferred from homology"/>
<keyword evidence="4 8" id="KW-0812">Transmembrane</keyword>
<comment type="subcellular location">
    <subcellularLocation>
        <location evidence="1">Cell membrane</location>
        <topology evidence="1">Multi-pass membrane protein</topology>
    </subcellularLocation>
</comment>
<dbReference type="PANTHER" id="PTHR48020">
    <property type="entry name" value="PROTON MYO-INOSITOL COTRANSPORTER"/>
    <property type="match status" value="1"/>
</dbReference>
<evidence type="ECO:0000256" key="1">
    <source>
        <dbReference type="ARBA" id="ARBA00004651"/>
    </source>
</evidence>
<reference evidence="11" key="1">
    <citation type="submission" date="2016-06" db="EMBL/GenBank/DDBJ databases">
        <authorList>
            <person name="Sutton G."/>
            <person name="Brinkac L."/>
            <person name="Sanka R."/>
            <person name="Adams M."/>
            <person name="Lau E."/>
            <person name="Sam S."/>
            <person name="Sreng N."/>
            <person name="Him V."/>
            <person name="Kerleguer A."/>
            <person name="Cheng S."/>
        </authorList>
    </citation>
    <scope>NUCLEOTIDE SEQUENCE [LARGE SCALE GENOMIC DNA]</scope>
    <source>
        <strain evidence="11">E861</strain>
    </source>
</reference>
<feature type="transmembrane region" description="Helical" evidence="8">
    <location>
        <begin position="168"/>
        <end position="189"/>
    </location>
</feature>
<dbReference type="InterPro" id="IPR003663">
    <property type="entry name" value="Sugar/inositol_transpt"/>
</dbReference>
<dbReference type="Pfam" id="PF00083">
    <property type="entry name" value="Sugar_tr"/>
    <property type="match status" value="1"/>
</dbReference>
<feature type="transmembrane region" description="Helical" evidence="8">
    <location>
        <begin position="347"/>
        <end position="374"/>
    </location>
</feature>
<feature type="domain" description="Major facilitator superfamily (MFS) profile" evidence="9">
    <location>
        <begin position="16"/>
        <end position="441"/>
    </location>
</feature>
<evidence type="ECO:0000256" key="8">
    <source>
        <dbReference type="SAM" id="Phobius"/>
    </source>
</evidence>
<organism evidence="10 11">
    <name type="scientific">Mycobacterium kyorinense</name>
    <dbReference type="NCBI Taxonomy" id="487514"/>
    <lineage>
        <taxon>Bacteria</taxon>
        <taxon>Bacillati</taxon>
        <taxon>Actinomycetota</taxon>
        <taxon>Actinomycetes</taxon>
        <taxon>Mycobacteriales</taxon>
        <taxon>Mycobacteriaceae</taxon>
        <taxon>Mycobacterium</taxon>
    </lineage>
</organism>
<evidence type="ECO:0000256" key="4">
    <source>
        <dbReference type="ARBA" id="ARBA00022692"/>
    </source>
</evidence>
<accession>A0A1A2Z887</accession>
<dbReference type="InterPro" id="IPR020846">
    <property type="entry name" value="MFS_dom"/>
</dbReference>
<keyword evidence="5 8" id="KW-1133">Transmembrane helix</keyword>
<feature type="transmembrane region" description="Helical" evidence="8">
    <location>
        <begin position="318"/>
        <end position="341"/>
    </location>
</feature>
<dbReference type="InterPro" id="IPR050814">
    <property type="entry name" value="Myo-inositol_Transporter"/>
</dbReference>
<evidence type="ECO:0000313" key="10">
    <source>
        <dbReference type="EMBL" id="OBI45326.1"/>
    </source>
</evidence>
<dbReference type="AlphaFoldDB" id="A0A1A2Z887"/>
<keyword evidence="6 8" id="KW-0472">Membrane</keyword>
<evidence type="ECO:0000256" key="6">
    <source>
        <dbReference type="ARBA" id="ARBA00023136"/>
    </source>
</evidence>
<comment type="caution">
    <text evidence="10">The sequence shown here is derived from an EMBL/GenBank/DDBJ whole genome shotgun (WGS) entry which is preliminary data.</text>
</comment>
<gene>
    <name evidence="10" type="ORF">A5707_02105</name>
</gene>
<feature type="transmembrane region" description="Helical" evidence="8">
    <location>
        <begin position="253"/>
        <end position="276"/>
    </location>
</feature>
<dbReference type="Gene3D" id="1.20.1250.20">
    <property type="entry name" value="MFS general substrate transporter like domains"/>
    <property type="match status" value="1"/>
</dbReference>
<feature type="transmembrane region" description="Helical" evidence="8">
    <location>
        <begin position="413"/>
        <end position="434"/>
    </location>
</feature>
<dbReference type="InterPro" id="IPR005828">
    <property type="entry name" value="MFS_sugar_transport-like"/>
</dbReference>
<evidence type="ECO:0000256" key="2">
    <source>
        <dbReference type="ARBA" id="ARBA00010992"/>
    </source>
</evidence>
<feature type="transmembrane region" description="Helical" evidence="8">
    <location>
        <begin position="54"/>
        <end position="76"/>
    </location>
</feature>
<feature type="transmembrane region" description="Helical" evidence="8">
    <location>
        <begin position="386"/>
        <end position="407"/>
    </location>
</feature>
<evidence type="ECO:0000259" key="9">
    <source>
        <dbReference type="PROSITE" id="PS50850"/>
    </source>
</evidence>
<feature type="transmembrane region" description="Helical" evidence="8">
    <location>
        <begin position="12"/>
        <end position="42"/>
    </location>
</feature>
<dbReference type="NCBIfam" id="TIGR00879">
    <property type="entry name" value="SP"/>
    <property type="match status" value="1"/>
</dbReference>
<dbReference type="EMBL" id="LZKJ01000125">
    <property type="protein sequence ID" value="OBI45326.1"/>
    <property type="molecule type" value="Genomic_DNA"/>
</dbReference>
<dbReference type="PROSITE" id="PS50850">
    <property type="entry name" value="MFS"/>
    <property type="match status" value="1"/>
</dbReference>
<name>A0A1A2Z887_9MYCO</name>
<feature type="transmembrane region" description="Helical" evidence="8">
    <location>
        <begin position="83"/>
        <end position="101"/>
    </location>
</feature>
<protein>
    <submittedName>
        <fullName evidence="10">MFS transporter</fullName>
    </submittedName>
</protein>
<comment type="similarity">
    <text evidence="2 7">Belongs to the major facilitator superfamily. Sugar transporter (TC 2.A.1.1) family.</text>
</comment>
<dbReference type="PANTHER" id="PTHR48020:SF12">
    <property type="entry name" value="PROTON MYO-INOSITOL COTRANSPORTER"/>
    <property type="match status" value="1"/>
</dbReference>
<dbReference type="Proteomes" id="UP000093592">
    <property type="component" value="Unassembled WGS sequence"/>
</dbReference>
<dbReference type="GO" id="GO:0022857">
    <property type="term" value="F:transmembrane transporter activity"/>
    <property type="evidence" value="ECO:0007669"/>
    <property type="project" value="InterPro"/>
</dbReference>
<dbReference type="InterPro" id="IPR036259">
    <property type="entry name" value="MFS_trans_sf"/>
</dbReference>